<name>A0AAD8JDX8_9APIA</name>
<gene>
    <name evidence="1" type="ORF">POM88_000237</name>
</gene>
<comment type="caution">
    <text evidence="1">The sequence shown here is derived from an EMBL/GenBank/DDBJ whole genome shotgun (WGS) entry which is preliminary data.</text>
</comment>
<reference evidence="1" key="2">
    <citation type="submission" date="2023-05" db="EMBL/GenBank/DDBJ databases">
        <authorList>
            <person name="Schelkunov M.I."/>
        </authorList>
    </citation>
    <scope>NUCLEOTIDE SEQUENCE</scope>
    <source>
        <strain evidence="1">Hsosn_3</strain>
        <tissue evidence="1">Leaf</tissue>
    </source>
</reference>
<sequence>MVTEKGKGNPDGESFLGSCHYHHIWQQRASVLLLSKLGISLRARKTFQNKGRVYLKSYEWDYREKMKKDYQRLKFMLSGLATAKTIKLDSETIEALSLISDFLGSSSPFSNLKVRDFDSLAEGTGNDHVSSSMGNSNLGFWRGHEVNFEFVCLLNLIMNKYPETFEYFTIKNKKFCTIMLNMLCTSVNDFIKISMTEVDSEMIAEYRDVFADLKIFGFNVSWLVSRLNYIEQLQFSWPLLPELHALDCQINEARKKMQEIEKAFGTLGSTLAVGCIGDGLLSSP</sequence>
<keyword evidence="2" id="KW-1185">Reference proteome</keyword>
<protein>
    <submittedName>
        <fullName evidence="1">Uncharacterized protein</fullName>
    </submittedName>
</protein>
<organism evidence="1 2">
    <name type="scientific">Heracleum sosnowskyi</name>
    <dbReference type="NCBI Taxonomy" id="360622"/>
    <lineage>
        <taxon>Eukaryota</taxon>
        <taxon>Viridiplantae</taxon>
        <taxon>Streptophyta</taxon>
        <taxon>Embryophyta</taxon>
        <taxon>Tracheophyta</taxon>
        <taxon>Spermatophyta</taxon>
        <taxon>Magnoliopsida</taxon>
        <taxon>eudicotyledons</taxon>
        <taxon>Gunneridae</taxon>
        <taxon>Pentapetalae</taxon>
        <taxon>asterids</taxon>
        <taxon>campanulids</taxon>
        <taxon>Apiales</taxon>
        <taxon>Apiaceae</taxon>
        <taxon>Apioideae</taxon>
        <taxon>apioid superclade</taxon>
        <taxon>Tordylieae</taxon>
        <taxon>Tordyliinae</taxon>
        <taxon>Heracleum</taxon>
    </lineage>
</organism>
<dbReference type="Proteomes" id="UP001237642">
    <property type="component" value="Unassembled WGS sequence"/>
</dbReference>
<evidence type="ECO:0000313" key="2">
    <source>
        <dbReference type="Proteomes" id="UP001237642"/>
    </source>
</evidence>
<reference evidence="1" key="1">
    <citation type="submission" date="2023-02" db="EMBL/GenBank/DDBJ databases">
        <title>Genome of toxic invasive species Heracleum sosnowskyi carries increased number of genes despite the absence of recent whole-genome duplications.</title>
        <authorList>
            <person name="Schelkunov M."/>
            <person name="Shtratnikova V."/>
            <person name="Makarenko M."/>
            <person name="Klepikova A."/>
            <person name="Omelchenko D."/>
            <person name="Novikova G."/>
            <person name="Obukhova E."/>
            <person name="Bogdanov V."/>
            <person name="Penin A."/>
            <person name="Logacheva M."/>
        </authorList>
    </citation>
    <scope>NUCLEOTIDE SEQUENCE</scope>
    <source>
        <strain evidence="1">Hsosn_3</strain>
        <tissue evidence="1">Leaf</tissue>
    </source>
</reference>
<dbReference type="EMBL" id="JAUIZM010000001">
    <property type="protein sequence ID" value="KAK1400632.1"/>
    <property type="molecule type" value="Genomic_DNA"/>
</dbReference>
<accession>A0AAD8JDX8</accession>
<dbReference type="AlphaFoldDB" id="A0AAD8JDX8"/>
<evidence type="ECO:0000313" key="1">
    <source>
        <dbReference type="EMBL" id="KAK1400632.1"/>
    </source>
</evidence>
<proteinExistence type="predicted"/>